<reference evidence="2" key="1">
    <citation type="submission" date="2020-12" db="EMBL/GenBank/DDBJ databases">
        <title>Metabolic potential, ecology and presence of endohyphal bacteria is reflected in genomic diversity of Mucoromycotina.</title>
        <authorList>
            <person name="Muszewska A."/>
            <person name="Okrasinska A."/>
            <person name="Steczkiewicz K."/>
            <person name="Drgas O."/>
            <person name="Orlowska M."/>
            <person name="Perlinska-Lenart U."/>
            <person name="Aleksandrzak-Piekarczyk T."/>
            <person name="Szatraj K."/>
            <person name="Zielenkiewicz U."/>
            <person name="Pilsyk S."/>
            <person name="Malc E."/>
            <person name="Mieczkowski P."/>
            <person name="Kruszewska J.S."/>
            <person name="Biernat P."/>
            <person name="Pawlowska J."/>
        </authorList>
    </citation>
    <scope>NUCLEOTIDE SEQUENCE</scope>
    <source>
        <strain evidence="2">CBS 226.32</strain>
    </source>
</reference>
<accession>A0A8H7QGZ5</accession>
<organism evidence="2 3">
    <name type="scientific">Mucor plumbeus</name>
    <dbReference type="NCBI Taxonomy" id="97098"/>
    <lineage>
        <taxon>Eukaryota</taxon>
        <taxon>Fungi</taxon>
        <taxon>Fungi incertae sedis</taxon>
        <taxon>Mucoromycota</taxon>
        <taxon>Mucoromycotina</taxon>
        <taxon>Mucoromycetes</taxon>
        <taxon>Mucorales</taxon>
        <taxon>Mucorineae</taxon>
        <taxon>Mucoraceae</taxon>
        <taxon>Mucor</taxon>
    </lineage>
</organism>
<gene>
    <name evidence="2" type="ORF">INT46_007261</name>
</gene>
<keyword evidence="3" id="KW-1185">Reference proteome</keyword>
<protein>
    <submittedName>
        <fullName evidence="2">Uncharacterized protein</fullName>
    </submittedName>
</protein>
<dbReference type="Proteomes" id="UP000650833">
    <property type="component" value="Unassembled WGS sequence"/>
</dbReference>
<name>A0A8H7QGZ5_9FUNG</name>
<evidence type="ECO:0000313" key="2">
    <source>
        <dbReference type="EMBL" id="KAG2191974.1"/>
    </source>
</evidence>
<dbReference type="AlphaFoldDB" id="A0A8H7QGZ5"/>
<comment type="caution">
    <text evidence="2">The sequence shown here is derived from an EMBL/GenBank/DDBJ whole genome shotgun (WGS) entry which is preliminary data.</text>
</comment>
<feature type="transmembrane region" description="Helical" evidence="1">
    <location>
        <begin position="53"/>
        <end position="76"/>
    </location>
</feature>
<keyword evidence="1" id="KW-0472">Membrane</keyword>
<evidence type="ECO:0000256" key="1">
    <source>
        <dbReference type="SAM" id="Phobius"/>
    </source>
</evidence>
<proteinExistence type="predicted"/>
<keyword evidence="1" id="KW-1133">Transmembrane helix</keyword>
<keyword evidence="1" id="KW-0812">Transmembrane</keyword>
<evidence type="ECO:0000313" key="3">
    <source>
        <dbReference type="Proteomes" id="UP000650833"/>
    </source>
</evidence>
<sequence>MFGKSTANETTNNILVLDVRNATSIQFSDYFSFREDSANANGNSNNTHLSSGAITGIIVGAAAVFIALCLSIFFYYDRIETQFQEMFATKSTTNITSPTSTMVDTITQVPNAIKS</sequence>
<dbReference type="EMBL" id="JAEPRC010000769">
    <property type="protein sequence ID" value="KAG2191974.1"/>
    <property type="molecule type" value="Genomic_DNA"/>
</dbReference>